<name>A0A556N347_9FLAO</name>
<keyword evidence="1" id="KW-0808">Transferase</keyword>
<dbReference type="GO" id="GO:0008897">
    <property type="term" value="F:holo-[acyl-carrier-protein] synthase activity"/>
    <property type="evidence" value="ECO:0007669"/>
    <property type="project" value="InterPro"/>
</dbReference>
<dbReference type="RefSeq" id="WP_144332016.1">
    <property type="nucleotide sequence ID" value="NZ_VLPL01000002.1"/>
</dbReference>
<protein>
    <submittedName>
        <fullName evidence="1">4'-phosphopantetheinyl transferase superfamily protein</fullName>
    </submittedName>
</protein>
<dbReference type="GO" id="GO:0000287">
    <property type="term" value="F:magnesium ion binding"/>
    <property type="evidence" value="ECO:0007669"/>
    <property type="project" value="InterPro"/>
</dbReference>
<organism evidence="1 2">
    <name type="scientific">Fluviicola chungangensis</name>
    <dbReference type="NCBI Taxonomy" id="2597671"/>
    <lineage>
        <taxon>Bacteria</taxon>
        <taxon>Pseudomonadati</taxon>
        <taxon>Bacteroidota</taxon>
        <taxon>Flavobacteriia</taxon>
        <taxon>Flavobacteriales</taxon>
        <taxon>Crocinitomicaceae</taxon>
        <taxon>Fluviicola</taxon>
    </lineage>
</organism>
<evidence type="ECO:0000313" key="2">
    <source>
        <dbReference type="Proteomes" id="UP000316008"/>
    </source>
</evidence>
<reference evidence="1 2" key="1">
    <citation type="submission" date="2019-07" db="EMBL/GenBank/DDBJ databases">
        <authorList>
            <person name="Huq M.A."/>
        </authorList>
    </citation>
    <scope>NUCLEOTIDE SEQUENCE [LARGE SCALE GENOMIC DNA]</scope>
    <source>
        <strain evidence="1 2">MAH-3</strain>
    </source>
</reference>
<dbReference type="Gene3D" id="3.90.470.20">
    <property type="entry name" value="4'-phosphopantetheinyl transferase domain"/>
    <property type="match status" value="1"/>
</dbReference>
<proteinExistence type="predicted"/>
<dbReference type="InterPro" id="IPR037143">
    <property type="entry name" value="4-PPantetheinyl_Trfase_dom_sf"/>
</dbReference>
<keyword evidence="2" id="KW-1185">Reference proteome</keyword>
<sequence length="181" mass="20727">MISIINNPNSTVAYFKQEDYDQRIADGINKRAVEKGGVQTLLQELGYDDFEIGYKATGQPYFLQKPELFLSVSHAKGWFALSVGFEPVGIDIQTFSSRLKQGQDYFRNERELPFSEDEHALHLIWGAKEAFYKLKEGQIPDLKEEVTLISISADELVIDFESEKVQLSYRLLENAFLVFTC</sequence>
<dbReference type="OrthoDB" id="1190494at2"/>
<evidence type="ECO:0000313" key="1">
    <source>
        <dbReference type="EMBL" id="TSJ46479.1"/>
    </source>
</evidence>
<gene>
    <name evidence="1" type="ORF">FO442_04790</name>
</gene>
<dbReference type="EMBL" id="VLPL01000002">
    <property type="protein sequence ID" value="TSJ46479.1"/>
    <property type="molecule type" value="Genomic_DNA"/>
</dbReference>
<comment type="caution">
    <text evidence="1">The sequence shown here is derived from an EMBL/GenBank/DDBJ whole genome shotgun (WGS) entry which is preliminary data.</text>
</comment>
<accession>A0A556N347</accession>
<dbReference type="Proteomes" id="UP000316008">
    <property type="component" value="Unassembled WGS sequence"/>
</dbReference>
<dbReference type="SUPFAM" id="SSF56214">
    <property type="entry name" value="4'-phosphopantetheinyl transferase"/>
    <property type="match status" value="2"/>
</dbReference>
<dbReference type="AlphaFoldDB" id="A0A556N347"/>